<feature type="compositionally biased region" description="Low complexity" evidence="1">
    <location>
        <begin position="236"/>
        <end position="247"/>
    </location>
</feature>
<evidence type="ECO:0000256" key="1">
    <source>
        <dbReference type="SAM" id="MobiDB-lite"/>
    </source>
</evidence>
<comment type="caution">
    <text evidence="5">The sequence shown here is derived from an EMBL/GenBank/DDBJ whole genome shotgun (WGS) entry which is preliminary data.</text>
</comment>
<dbReference type="SUPFAM" id="SSF49265">
    <property type="entry name" value="Fibronectin type III"/>
    <property type="match status" value="1"/>
</dbReference>
<proteinExistence type="predicted"/>
<dbReference type="Gene3D" id="2.60.40.10">
    <property type="entry name" value="Immunoglobulins"/>
    <property type="match status" value="1"/>
</dbReference>
<feature type="transmembrane region" description="Helical" evidence="2">
    <location>
        <begin position="143"/>
        <end position="167"/>
    </location>
</feature>
<accession>A0AAN9GLU1</accession>
<dbReference type="AlphaFoldDB" id="A0AAN9GLU1"/>
<keyword evidence="2" id="KW-0812">Transmembrane</keyword>
<keyword evidence="2" id="KW-1133">Transmembrane helix</keyword>
<protein>
    <recommendedName>
        <fullName evidence="4">Fibronectin type-III domain-containing protein</fullName>
    </recommendedName>
</protein>
<feature type="region of interest" description="Disordered" evidence="1">
    <location>
        <begin position="182"/>
        <end position="264"/>
    </location>
</feature>
<keyword evidence="2" id="KW-0472">Membrane</keyword>
<dbReference type="Proteomes" id="UP001374579">
    <property type="component" value="Unassembled WGS sequence"/>
</dbReference>
<dbReference type="CDD" id="cd00063">
    <property type="entry name" value="FN3"/>
    <property type="match status" value="1"/>
</dbReference>
<dbReference type="Pfam" id="PF00041">
    <property type="entry name" value="fn3"/>
    <property type="match status" value="1"/>
</dbReference>
<keyword evidence="3" id="KW-0732">Signal</keyword>
<name>A0AAN9GLU1_9CAEN</name>
<feature type="domain" description="Fibronectin type-III" evidence="4">
    <location>
        <begin position="28"/>
        <end position="131"/>
    </location>
</feature>
<feature type="compositionally biased region" description="Acidic residues" evidence="1">
    <location>
        <begin position="295"/>
        <end position="308"/>
    </location>
</feature>
<dbReference type="SMART" id="SM00060">
    <property type="entry name" value="FN3"/>
    <property type="match status" value="1"/>
</dbReference>
<dbReference type="InterPro" id="IPR036116">
    <property type="entry name" value="FN3_sf"/>
</dbReference>
<dbReference type="PROSITE" id="PS50853">
    <property type="entry name" value="FN3"/>
    <property type="match status" value="1"/>
</dbReference>
<dbReference type="EMBL" id="JBAMIC010000002">
    <property type="protein sequence ID" value="KAK7112939.1"/>
    <property type="molecule type" value="Genomic_DNA"/>
</dbReference>
<organism evidence="5 6">
    <name type="scientific">Littorina saxatilis</name>
    <dbReference type="NCBI Taxonomy" id="31220"/>
    <lineage>
        <taxon>Eukaryota</taxon>
        <taxon>Metazoa</taxon>
        <taxon>Spiralia</taxon>
        <taxon>Lophotrochozoa</taxon>
        <taxon>Mollusca</taxon>
        <taxon>Gastropoda</taxon>
        <taxon>Caenogastropoda</taxon>
        <taxon>Littorinimorpha</taxon>
        <taxon>Littorinoidea</taxon>
        <taxon>Littorinidae</taxon>
        <taxon>Littorina</taxon>
    </lineage>
</organism>
<evidence type="ECO:0000259" key="4">
    <source>
        <dbReference type="PROSITE" id="PS50853"/>
    </source>
</evidence>
<feature type="signal peptide" evidence="3">
    <location>
        <begin position="1"/>
        <end position="23"/>
    </location>
</feature>
<dbReference type="InterPro" id="IPR013783">
    <property type="entry name" value="Ig-like_fold"/>
</dbReference>
<gene>
    <name evidence="5" type="ORF">V1264_012313</name>
</gene>
<reference evidence="5 6" key="1">
    <citation type="submission" date="2024-02" db="EMBL/GenBank/DDBJ databases">
        <title>Chromosome-scale genome assembly of the rough periwinkle Littorina saxatilis.</title>
        <authorList>
            <person name="De Jode A."/>
            <person name="Faria R."/>
            <person name="Formenti G."/>
            <person name="Sims Y."/>
            <person name="Smith T.P."/>
            <person name="Tracey A."/>
            <person name="Wood J.M.D."/>
            <person name="Zagrodzka Z.B."/>
            <person name="Johannesson K."/>
            <person name="Butlin R.K."/>
            <person name="Leder E.H."/>
        </authorList>
    </citation>
    <scope>NUCLEOTIDE SEQUENCE [LARGE SCALE GENOMIC DNA]</scope>
    <source>
        <strain evidence="5">Snail1</strain>
        <tissue evidence="5">Muscle</tissue>
    </source>
</reference>
<evidence type="ECO:0000313" key="6">
    <source>
        <dbReference type="Proteomes" id="UP001374579"/>
    </source>
</evidence>
<feature type="chain" id="PRO_5043016233" description="Fibronectin type-III domain-containing protein" evidence="3">
    <location>
        <begin position="24"/>
        <end position="333"/>
    </location>
</feature>
<evidence type="ECO:0000256" key="3">
    <source>
        <dbReference type="SAM" id="SignalP"/>
    </source>
</evidence>
<keyword evidence="6" id="KW-1185">Reference proteome</keyword>
<feature type="region of interest" description="Disordered" evidence="1">
    <location>
        <begin position="284"/>
        <end position="309"/>
    </location>
</feature>
<evidence type="ECO:0000313" key="5">
    <source>
        <dbReference type="EMBL" id="KAK7112939.1"/>
    </source>
</evidence>
<feature type="compositionally biased region" description="Basic and acidic residues" evidence="1">
    <location>
        <begin position="209"/>
        <end position="224"/>
    </location>
</feature>
<sequence>MAASRRFCFLLIFLIGDAGLILCQSVEGPMGPDNVTIVPHTRSLVVSWDPPKNMVQEDKVESYRVRLHPANMESLKRVHWVPNDGRMQETVSCLEPSTTYKVQVFARFFKGSSNQTDISSEVFDATTTPEPNFLQMAVHQWRYVALGAGLASLLFLILAGCVWCFCCRIKCRGKRRRMQVTSRAANKRATKTEKSKKGKGVTNLPSAKELQERERRRLENENRYSLDPVQSGTAWSPSPSDTSTTNSRAHLVRNGLNPGRDELPPFLQAGPLSPSFPRNMAPSRPPLPWPKSSENMEDDVFNDDDAPIDDIYANQDSFPPPEGDCHLYGNCQF</sequence>
<evidence type="ECO:0000256" key="2">
    <source>
        <dbReference type="SAM" id="Phobius"/>
    </source>
</evidence>
<dbReference type="InterPro" id="IPR003961">
    <property type="entry name" value="FN3_dom"/>
</dbReference>